<gene>
    <name evidence="1" type="ORF">AVEN_89336_1</name>
</gene>
<organism evidence="1 2">
    <name type="scientific">Araneus ventricosus</name>
    <name type="common">Orbweaver spider</name>
    <name type="synonym">Epeira ventricosa</name>
    <dbReference type="NCBI Taxonomy" id="182803"/>
    <lineage>
        <taxon>Eukaryota</taxon>
        <taxon>Metazoa</taxon>
        <taxon>Ecdysozoa</taxon>
        <taxon>Arthropoda</taxon>
        <taxon>Chelicerata</taxon>
        <taxon>Arachnida</taxon>
        <taxon>Araneae</taxon>
        <taxon>Araneomorphae</taxon>
        <taxon>Entelegynae</taxon>
        <taxon>Araneoidea</taxon>
        <taxon>Araneidae</taxon>
        <taxon>Araneus</taxon>
    </lineage>
</organism>
<dbReference type="Proteomes" id="UP000499080">
    <property type="component" value="Unassembled WGS sequence"/>
</dbReference>
<evidence type="ECO:0000313" key="1">
    <source>
        <dbReference type="EMBL" id="GBN32489.1"/>
    </source>
</evidence>
<evidence type="ECO:0000313" key="2">
    <source>
        <dbReference type="Proteomes" id="UP000499080"/>
    </source>
</evidence>
<sequence>MWRLNEFSLSEKSRVIMKMAVHLPNEQQVVFLSGQEVAAVARTSMRHTTLTAWFLLNQHDVEAHSYNYADIPQYYVFDKSQTFWKRRQRGGQQIIGRMPGVNLQESERYYLRMLLLRIPGVVSYDDLKTVNGIA</sequence>
<dbReference type="EMBL" id="BGPR01008245">
    <property type="protein sequence ID" value="GBN32489.1"/>
    <property type="molecule type" value="Genomic_DNA"/>
</dbReference>
<protein>
    <submittedName>
        <fullName evidence="1">Uncharacterized protein</fullName>
    </submittedName>
</protein>
<reference evidence="1 2" key="1">
    <citation type="journal article" date="2019" name="Sci. Rep.">
        <title>Orb-weaving spider Araneus ventricosus genome elucidates the spidroin gene catalogue.</title>
        <authorList>
            <person name="Kono N."/>
            <person name="Nakamura H."/>
            <person name="Ohtoshi R."/>
            <person name="Moran D.A.P."/>
            <person name="Shinohara A."/>
            <person name="Yoshida Y."/>
            <person name="Fujiwara M."/>
            <person name="Mori M."/>
            <person name="Tomita M."/>
            <person name="Arakawa K."/>
        </authorList>
    </citation>
    <scope>NUCLEOTIDE SEQUENCE [LARGE SCALE GENOMIC DNA]</scope>
</reference>
<dbReference type="OrthoDB" id="10053386at2759"/>
<proteinExistence type="predicted"/>
<accession>A0A4Y2N188</accession>
<name>A0A4Y2N188_ARAVE</name>
<keyword evidence="2" id="KW-1185">Reference proteome</keyword>
<comment type="caution">
    <text evidence="1">The sequence shown here is derived from an EMBL/GenBank/DDBJ whole genome shotgun (WGS) entry which is preliminary data.</text>
</comment>
<dbReference type="AlphaFoldDB" id="A0A4Y2N188"/>